<dbReference type="EMBL" id="KV417811">
    <property type="protein sequence ID" value="KZP05944.1"/>
    <property type="molecule type" value="Genomic_DNA"/>
</dbReference>
<dbReference type="InterPro" id="IPR027450">
    <property type="entry name" value="AlkB-like"/>
</dbReference>
<dbReference type="InterPro" id="IPR037151">
    <property type="entry name" value="AlkB-like_sf"/>
</dbReference>
<organism evidence="4 5">
    <name type="scientific">Athelia psychrophila</name>
    <dbReference type="NCBI Taxonomy" id="1759441"/>
    <lineage>
        <taxon>Eukaryota</taxon>
        <taxon>Fungi</taxon>
        <taxon>Dikarya</taxon>
        <taxon>Basidiomycota</taxon>
        <taxon>Agaricomycotina</taxon>
        <taxon>Agaricomycetes</taxon>
        <taxon>Agaricomycetidae</taxon>
        <taxon>Atheliales</taxon>
        <taxon>Atheliaceae</taxon>
        <taxon>Athelia</taxon>
    </lineage>
</organism>
<dbReference type="PANTHER" id="PTHR31573">
    <property type="entry name" value="ALPHA-KETOGLUTARATE-DEPENDENT DIOXYGENASE ALKB HOMOLOG 2"/>
    <property type="match status" value="1"/>
</dbReference>
<protein>
    <recommendedName>
        <fullName evidence="3">Alpha-ketoglutarate-dependent dioxygenase AlkB-like domain-containing protein</fullName>
    </recommendedName>
</protein>
<reference evidence="4 5" key="1">
    <citation type="journal article" date="2016" name="Mol. Biol. Evol.">
        <title>Comparative Genomics of Early-Diverging Mushroom-Forming Fungi Provides Insights into the Origins of Lignocellulose Decay Capabilities.</title>
        <authorList>
            <person name="Nagy L.G."/>
            <person name="Riley R."/>
            <person name="Tritt A."/>
            <person name="Adam C."/>
            <person name="Daum C."/>
            <person name="Floudas D."/>
            <person name="Sun H."/>
            <person name="Yadav J.S."/>
            <person name="Pangilinan J."/>
            <person name="Larsson K.H."/>
            <person name="Matsuura K."/>
            <person name="Barry K."/>
            <person name="Labutti K."/>
            <person name="Kuo R."/>
            <person name="Ohm R.A."/>
            <person name="Bhattacharya S.S."/>
            <person name="Shirouzu T."/>
            <person name="Yoshinaga Y."/>
            <person name="Martin F.M."/>
            <person name="Grigoriev I.V."/>
            <person name="Hibbett D.S."/>
        </authorList>
    </citation>
    <scope>NUCLEOTIDE SEQUENCE [LARGE SCALE GENOMIC DNA]</scope>
    <source>
        <strain evidence="4 5">CBS 109695</strain>
    </source>
</reference>
<name>A0A167WCU1_9AGAM</name>
<keyword evidence="5" id="KW-1185">Reference proteome</keyword>
<evidence type="ECO:0000256" key="2">
    <source>
        <dbReference type="SAM" id="MobiDB-lite"/>
    </source>
</evidence>
<dbReference type="InterPro" id="IPR032852">
    <property type="entry name" value="ALKBH2"/>
</dbReference>
<dbReference type="GO" id="GO:0051747">
    <property type="term" value="F:cytosine C-5 DNA demethylase activity"/>
    <property type="evidence" value="ECO:0007669"/>
    <property type="project" value="TreeGrafter"/>
</dbReference>
<dbReference type="PANTHER" id="PTHR31573:SF4">
    <property type="entry name" value="FE2OG DIOXYGENASE DOMAIN-CONTAINING PROTEIN"/>
    <property type="match status" value="1"/>
</dbReference>
<feature type="region of interest" description="Disordered" evidence="2">
    <location>
        <begin position="1"/>
        <end position="20"/>
    </location>
</feature>
<sequence>MAEEEAPANQNNEVDSRPILDKMPPIWSTSRQEVCESLDWFRSYHSGVYSSNNIVKGYLLGGFPSIRDIFAHDGRIIISHGGGGHESLHSKDGRLVPQAATDQLDKDKSVRALLNNHSQNRPVVLLVDDRFKLFPYNLTAKGCAYAVLGFFCITNVWAEYHPLPNASGGAVRYKFCFQWCQSQGDPWWLKSTTKASGSSGETMTSPPATVNVAGAENSFRKRNSGTLVKCEQCKIQTPQVYQQGWMCLSAKCEAFWKMTDGSCPPLQLDYAPSFLELAPPDGFPQSLPPICPATPQESGSDEITTSFAFTKGWHCTRCGRLSSRYVWAFWECANCHVRDTFMGKALFALTVFLSTKYRQQVEVVTRKNSGIIKSHSATYDVQGCRGEYVKYILPYSRGVIHLIRGNVRANREADAIFEQYQREAGTAEKLVFRRFPLRAVSRGPLLTNYFSQNSGEPYQYVGGTDNTVPFSDTAEAVNNALELIRTRAEAALNRRPDFNEILSAAYMEQQKMAFHSDSERGLGPVVASLSLGSAAHMHFRPHVKLEEGRENALSLVLRHGDVVVMEGAEVQECYEHTVIPFNFRIAATARWIGGDNASTFR</sequence>
<dbReference type="OrthoDB" id="2163491at2759"/>
<dbReference type="Gene3D" id="2.60.120.590">
    <property type="entry name" value="Alpha-ketoglutarate-dependent dioxygenase AlkB-like"/>
    <property type="match status" value="1"/>
</dbReference>
<gene>
    <name evidence="4" type="ORF">FIBSPDRAFT_765177</name>
</gene>
<feature type="binding site" evidence="1">
    <location>
        <position position="576"/>
    </location>
    <ligand>
        <name>2-oxoglutarate</name>
        <dbReference type="ChEBI" id="CHEBI:16810"/>
    </ligand>
</feature>
<dbReference type="SUPFAM" id="SSF51197">
    <property type="entry name" value="Clavaminate synthase-like"/>
    <property type="match status" value="1"/>
</dbReference>
<feature type="binding site" evidence="1">
    <location>
        <position position="515"/>
    </location>
    <ligand>
        <name>2-oxoglutarate</name>
        <dbReference type="ChEBI" id="CHEBI:16810"/>
    </ligand>
</feature>
<dbReference type="Proteomes" id="UP000076532">
    <property type="component" value="Unassembled WGS sequence"/>
</dbReference>
<feature type="domain" description="Alpha-ketoglutarate-dependent dioxygenase AlkB-like" evidence="3">
    <location>
        <begin position="409"/>
        <end position="580"/>
    </location>
</feature>
<dbReference type="GO" id="GO:0008198">
    <property type="term" value="F:ferrous iron binding"/>
    <property type="evidence" value="ECO:0007669"/>
    <property type="project" value="TreeGrafter"/>
</dbReference>
<dbReference type="STRING" id="436010.A0A167WCU1"/>
<feature type="binding site" evidence="1">
    <location>
        <position position="506"/>
    </location>
    <ligand>
        <name>2-oxoglutarate</name>
        <dbReference type="ChEBI" id="CHEBI:16810"/>
    </ligand>
</feature>
<proteinExistence type="predicted"/>
<dbReference type="GO" id="GO:0035516">
    <property type="term" value="F:broad specificity oxidative DNA demethylase activity"/>
    <property type="evidence" value="ECO:0007669"/>
    <property type="project" value="TreeGrafter"/>
</dbReference>
<dbReference type="AlphaFoldDB" id="A0A167WCU1"/>
<dbReference type="GO" id="GO:0006307">
    <property type="term" value="P:DNA alkylation repair"/>
    <property type="evidence" value="ECO:0007669"/>
    <property type="project" value="TreeGrafter"/>
</dbReference>
<dbReference type="Pfam" id="PF13532">
    <property type="entry name" value="2OG-FeII_Oxy_2"/>
    <property type="match status" value="1"/>
</dbReference>
<evidence type="ECO:0000259" key="3">
    <source>
        <dbReference type="Pfam" id="PF13532"/>
    </source>
</evidence>
<evidence type="ECO:0000313" key="5">
    <source>
        <dbReference type="Proteomes" id="UP000076532"/>
    </source>
</evidence>
<evidence type="ECO:0000256" key="1">
    <source>
        <dbReference type="PIRSR" id="PIRSR632852-1"/>
    </source>
</evidence>
<evidence type="ECO:0000313" key="4">
    <source>
        <dbReference type="EMBL" id="KZP05944.1"/>
    </source>
</evidence>
<accession>A0A167WCU1</accession>